<comment type="caution">
    <text evidence="1">The sequence shown here is derived from an EMBL/GenBank/DDBJ whole genome shotgun (WGS) entry which is preliminary data.</text>
</comment>
<dbReference type="SUPFAM" id="SSF52833">
    <property type="entry name" value="Thioredoxin-like"/>
    <property type="match status" value="1"/>
</dbReference>
<dbReference type="Proteomes" id="UP000321769">
    <property type="component" value="Unassembled WGS sequence"/>
</dbReference>
<evidence type="ECO:0008006" key="3">
    <source>
        <dbReference type="Google" id="ProtNLM"/>
    </source>
</evidence>
<accession>A0A512HRB6</accession>
<dbReference type="OrthoDB" id="9800597at2"/>
<evidence type="ECO:0000313" key="1">
    <source>
        <dbReference type="EMBL" id="GEO87997.1"/>
    </source>
</evidence>
<dbReference type="InterPro" id="IPR036249">
    <property type="entry name" value="Thioredoxin-like_sf"/>
</dbReference>
<proteinExistence type="predicted"/>
<evidence type="ECO:0000313" key="2">
    <source>
        <dbReference type="Proteomes" id="UP000321769"/>
    </source>
</evidence>
<protein>
    <recommendedName>
        <fullName evidence="3">Ferredoxin</fullName>
    </recommendedName>
</protein>
<dbReference type="AlphaFoldDB" id="A0A512HRB6"/>
<sequence>MSVLVHVATALPDAARQPVLRRAAADAGARIAFLQGAEPTLVRVLDELQAEGVRELRLEPVSTDDLGYARSWVGRVAGHWHREQVDPPVIEFGDRTITGREAPLSSSAWDAPPDHRHHLLLCRGPRCSARGSDDTYRALVMALVETGLTDQDVLMAQTGCLFPCNHGPVAVVHPEGAWYGPVLPGDAARLVREHLAADRPLDDLRLPGSTVPTEGAS</sequence>
<dbReference type="CDD" id="cd02980">
    <property type="entry name" value="TRX_Fd_family"/>
    <property type="match status" value="1"/>
</dbReference>
<organism evidence="1 2">
    <name type="scientific">Aeromicrobium flavum</name>
    <dbReference type="NCBI Taxonomy" id="416568"/>
    <lineage>
        <taxon>Bacteria</taxon>
        <taxon>Bacillati</taxon>
        <taxon>Actinomycetota</taxon>
        <taxon>Actinomycetes</taxon>
        <taxon>Propionibacteriales</taxon>
        <taxon>Nocardioidaceae</taxon>
        <taxon>Aeromicrobium</taxon>
    </lineage>
</organism>
<dbReference type="EMBL" id="BJZQ01000001">
    <property type="protein sequence ID" value="GEO87997.1"/>
    <property type="molecule type" value="Genomic_DNA"/>
</dbReference>
<dbReference type="Gene3D" id="3.40.30.10">
    <property type="entry name" value="Glutaredoxin"/>
    <property type="match status" value="1"/>
</dbReference>
<dbReference type="RefSeq" id="WP_146825340.1">
    <property type="nucleotide sequence ID" value="NZ_BAAAYQ010000001.1"/>
</dbReference>
<keyword evidence="2" id="KW-1185">Reference proteome</keyword>
<gene>
    <name evidence="1" type="ORF">AFL01nite_03240</name>
</gene>
<name>A0A512HRB6_9ACTN</name>
<reference evidence="1 2" key="1">
    <citation type="submission" date="2019-07" db="EMBL/GenBank/DDBJ databases">
        <title>Whole genome shotgun sequence of Aeromicrobium flavum NBRC 107625.</title>
        <authorList>
            <person name="Hosoyama A."/>
            <person name="Uohara A."/>
            <person name="Ohji S."/>
            <person name="Ichikawa N."/>
        </authorList>
    </citation>
    <scope>NUCLEOTIDE SEQUENCE [LARGE SCALE GENOMIC DNA]</scope>
    <source>
        <strain evidence="1 2">NBRC 107625</strain>
    </source>
</reference>